<accession>A0A811ZMX3</accession>
<sequence length="336" mass="35827">MVKAETKPGATLSRPLSRDVPQVVAEWGPEKLGGRSGTPSPGRLQAGGLRPSVWRWAGGFRQDRQPDSPPRADAGTDGAGAGAGLAGPRAGGGGSRRRRRRRRRRRPGGRVPSGTWAPERRPGGRGGRRRGARPPSRSCCGPGGGRWPLPRTAGPWLPRPLHGRFQLVCPGRLRDVPRGALPSRGCAVAPGRREVLTPGVSGACPFPRSLSALGGEGTGGPGVCPESWRPLPCLARPRRGTSGGKGRRVLPPPPPPLPRPRRGSGYTLRCGPRPSAWAAGTEHSIRSWPGRFPSLIHFLSAKMRAVTPQLRGERPRIPTWHLWETLTVQGTTEGSQ</sequence>
<protein>
    <submittedName>
        <fullName evidence="2">(raccoon dog) hypothetical protein</fullName>
    </submittedName>
</protein>
<dbReference type="AlphaFoldDB" id="A0A811ZMX3"/>
<proteinExistence type="predicted"/>
<name>A0A811ZMX3_NYCPR</name>
<feature type="region of interest" description="Disordered" evidence="1">
    <location>
        <begin position="235"/>
        <end position="272"/>
    </location>
</feature>
<evidence type="ECO:0000313" key="2">
    <source>
        <dbReference type="EMBL" id="CAD7690282.1"/>
    </source>
</evidence>
<keyword evidence="3" id="KW-1185">Reference proteome</keyword>
<feature type="region of interest" description="Disordered" evidence="1">
    <location>
        <begin position="1"/>
        <end position="152"/>
    </location>
</feature>
<evidence type="ECO:0000256" key="1">
    <source>
        <dbReference type="SAM" id="MobiDB-lite"/>
    </source>
</evidence>
<feature type="compositionally biased region" description="Basic residues" evidence="1">
    <location>
        <begin position="95"/>
        <end position="108"/>
    </location>
</feature>
<dbReference type="Proteomes" id="UP000645828">
    <property type="component" value="Unassembled WGS sequence"/>
</dbReference>
<feature type="compositionally biased region" description="Gly residues" evidence="1">
    <location>
        <begin position="77"/>
        <end position="94"/>
    </location>
</feature>
<comment type="caution">
    <text evidence="2">The sequence shown here is derived from an EMBL/GenBank/DDBJ whole genome shotgun (WGS) entry which is preliminary data.</text>
</comment>
<evidence type="ECO:0000313" key="3">
    <source>
        <dbReference type="Proteomes" id="UP000645828"/>
    </source>
</evidence>
<dbReference type="EMBL" id="CAJHUB010000770">
    <property type="protein sequence ID" value="CAD7690282.1"/>
    <property type="molecule type" value="Genomic_DNA"/>
</dbReference>
<organism evidence="2 3">
    <name type="scientific">Nyctereutes procyonoides</name>
    <name type="common">Raccoon dog</name>
    <name type="synonym">Canis procyonoides</name>
    <dbReference type="NCBI Taxonomy" id="34880"/>
    <lineage>
        <taxon>Eukaryota</taxon>
        <taxon>Metazoa</taxon>
        <taxon>Chordata</taxon>
        <taxon>Craniata</taxon>
        <taxon>Vertebrata</taxon>
        <taxon>Euteleostomi</taxon>
        <taxon>Mammalia</taxon>
        <taxon>Eutheria</taxon>
        <taxon>Laurasiatheria</taxon>
        <taxon>Carnivora</taxon>
        <taxon>Caniformia</taxon>
        <taxon>Canidae</taxon>
        <taxon>Nyctereutes</taxon>
    </lineage>
</organism>
<reference evidence="2" key="1">
    <citation type="submission" date="2020-12" db="EMBL/GenBank/DDBJ databases">
        <authorList>
            <consortium name="Molecular Ecology Group"/>
        </authorList>
    </citation>
    <scope>NUCLEOTIDE SEQUENCE</scope>
    <source>
        <strain evidence="2">TBG_1078</strain>
    </source>
</reference>
<gene>
    <name evidence="2" type="ORF">NYPRO_LOCUS23076</name>
</gene>